<dbReference type="SMART" id="SM01086">
    <property type="entry name" value="ClpB_D2-small"/>
    <property type="match status" value="1"/>
</dbReference>
<dbReference type="VEuPathDB" id="TriTrypDB:TCDM_03754"/>
<proteinExistence type="inferred from homology"/>
<evidence type="ECO:0000259" key="5">
    <source>
        <dbReference type="SMART" id="SM00382"/>
    </source>
</evidence>
<dbReference type="InterPro" id="IPR019489">
    <property type="entry name" value="Clp_ATPase_C"/>
</dbReference>
<evidence type="ECO:0000313" key="8">
    <source>
        <dbReference type="Proteomes" id="UP000246121"/>
    </source>
</evidence>
<evidence type="ECO:0000259" key="6">
    <source>
        <dbReference type="SMART" id="SM01086"/>
    </source>
</evidence>
<dbReference type="VEuPathDB" id="TriTrypDB:TCSYLVIO_006477"/>
<organism evidence="7 8">
    <name type="scientific">Trypanosoma cruzi</name>
    <dbReference type="NCBI Taxonomy" id="5693"/>
    <lineage>
        <taxon>Eukaryota</taxon>
        <taxon>Discoba</taxon>
        <taxon>Euglenozoa</taxon>
        <taxon>Kinetoplastea</taxon>
        <taxon>Metakinetoplastina</taxon>
        <taxon>Trypanosomatida</taxon>
        <taxon>Trypanosomatidae</taxon>
        <taxon>Trypanosoma</taxon>
        <taxon>Schizotrypanum</taxon>
    </lineage>
</organism>
<evidence type="ECO:0000256" key="3">
    <source>
        <dbReference type="ARBA" id="ARBA00022840"/>
    </source>
</evidence>
<dbReference type="PANTHER" id="PTHR48102">
    <property type="entry name" value="ATP-DEPENDENT CLP PROTEASE ATP-BINDING SUBUNIT CLPX-LIKE, MITOCHONDRIAL-RELATED"/>
    <property type="match status" value="1"/>
</dbReference>
<dbReference type="InterPro" id="IPR004491">
    <property type="entry name" value="HslU"/>
</dbReference>
<comment type="similarity">
    <text evidence="1">Belongs to the ClpX chaperone family. HslU subfamily.</text>
</comment>
<dbReference type="VEuPathDB" id="TriTrypDB:ECC02_006071"/>
<accession>A0A2V2VDH3</accession>
<dbReference type="VEuPathDB" id="TriTrypDB:C4B63_27g180"/>
<name>A0A2V2VDH3_TRYCR</name>
<dbReference type="InterPro" id="IPR050052">
    <property type="entry name" value="ATP-dep_Clp_protease_ClpX"/>
</dbReference>
<protein>
    <submittedName>
        <fullName evidence="7">ATP-dependent protease ATPase subunit HslU2</fullName>
    </submittedName>
</protein>
<dbReference type="VEuPathDB" id="TriTrypDB:Tc_MARK_1125"/>
<dbReference type="VEuPathDB" id="TriTrypDB:TcG_05651"/>
<dbReference type="Pfam" id="PF07724">
    <property type="entry name" value="AAA_2"/>
    <property type="match status" value="1"/>
</dbReference>
<gene>
    <name evidence="7" type="ORF">C4B63_27g180</name>
</gene>
<dbReference type="Pfam" id="PF07728">
    <property type="entry name" value="AAA_5"/>
    <property type="match status" value="1"/>
</dbReference>
<feature type="domain" description="Clp ATPase C-terminal" evidence="6">
    <location>
        <begin position="382"/>
        <end position="472"/>
    </location>
</feature>
<dbReference type="GO" id="GO:0008233">
    <property type="term" value="F:peptidase activity"/>
    <property type="evidence" value="ECO:0007669"/>
    <property type="project" value="UniProtKB-KW"/>
</dbReference>
<dbReference type="VEuPathDB" id="TriTrypDB:TcYC6_0036070"/>
<dbReference type="SMART" id="SM00382">
    <property type="entry name" value="AAA"/>
    <property type="match status" value="1"/>
</dbReference>
<evidence type="ECO:0000256" key="2">
    <source>
        <dbReference type="ARBA" id="ARBA00022741"/>
    </source>
</evidence>
<evidence type="ECO:0000256" key="4">
    <source>
        <dbReference type="ARBA" id="ARBA00023186"/>
    </source>
</evidence>
<dbReference type="OrthoDB" id="1721884at2759"/>
<dbReference type="InterPro" id="IPR011704">
    <property type="entry name" value="ATPase_dyneun-rel_AAA"/>
</dbReference>
<reference evidence="7 8" key="1">
    <citation type="journal article" date="2018" name="Microb. Genom.">
        <title>Expanding an expanded genome: long-read sequencing of Trypanosoma cruzi.</title>
        <authorList>
            <person name="Berna L."/>
            <person name="Rodriguez M."/>
            <person name="Chiribao M.L."/>
            <person name="Parodi-Talice A."/>
            <person name="Pita S."/>
            <person name="Rijo G."/>
            <person name="Alvarez-Valin F."/>
            <person name="Robello C."/>
        </authorList>
    </citation>
    <scope>NUCLEOTIDE SEQUENCE [LARGE SCALE GENOMIC DNA]</scope>
    <source>
        <strain evidence="7 8">Dm28c</strain>
    </source>
</reference>
<dbReference type="NCBIfam" id="NF003544">
    <property type="entry name" value="PRK05201.1"/>
    <property type="match status" value="1"/>
</dbReference>
<dbReference type="GO" id="GO:0005524">
    <property type="term" value="F:ATP binding"/>
    <property type="evidence" value="ECO:0007669"/>
    <property type="project" value="UniProtKB-KW"/>
</dbReference>
<keyword evidence="4" id="KW-0143">Chaperone</keyword>
<feature type="domain" description="AAA+ ATPase" evidence="5">
    <location>
        <begin position="87"/>
        <end position="383"/>
    </location>
</feature>
<dbReference type="VEuPathDB" id="TriTrypDB:TcCL_ESM05715"/>
<dbReference type="GO" id="GO:0009376">
    <property type="term" value="C:HslUV protease complex"/>
    <property type="evidence" value="ECO:0007669"/>
    <property type="project" value="InterPro"/>
</dbReference>
<dbReference type="AlphaFoldDB" id="A0A2V2VDH3"/>
<sequence>MLRFSWCRLCGGSSSTVAATSPLAPDVLAVAKAQSAQLDGLSPRKIVSILDTYIIGQSEGKRAVAISLRNRWRRRQVKDKELRRDILPKNILLVGPTGVGKTEISRRMAKITDAPFVKVEATKYTEVGFKGKDVDSIIEDLYMNAKTKAKRRLEAERAEEALAMTLDVVYGSWVTRRRASGGDARSKYDEDGEDGGRAPFTDVTLEEFKAKYKTEFKDDLVTVDIVPTPPKHNRQGWSKAEMDIAGLFGSASEVRLKTRVTKRVEEAVPLVLQDILERLLDETQISTLARTLAEDDGVVFIDEIDKVVTDAANNDADVSSTGVQQDLLPLIEGSDVTLKDGTQISTDNILFICSGAFHLAKTSDMIAELQGRLPVRVELQALKEEDMRRILREPKFNLLLQQKELMKTEKVDIEFTEDAVDELARVVTTVNANGQNIGARRLHTVIERVMDKYSFNCQDYEDKKVVIDANVVKEATSTLHTNIDLAKYLL</sequence>
<keyword evidence="3" id="KW-0067">ATP-binding</keyword>
<dbReference type="Gene3D" id="3.40.50.300">
    <property type="entry name" value="P-loop containing nucleotide triphosphate hydrolases"/>
    <property type="match status" value="2"/>
</dbReference>
<dbReference type="VEuPathDB" id="TriTrypDB:BCY84_01318"/>
<dbReference type="NCBIfam" id="TIGR00390">
    <property type="entry name" value="hslU"/>
    <property type="match status" value="1"/>
</dbReference>
<dbReference type="GO" id="GO:0016887">
    <property type="term" value="F:ATP hydrolysis activity"/>
    <property type="evidence" value="ECO:0007669"/>
    <property type="project" value="InterPro"/>
</dbReference>
<dbReference type="InterPro" id="IPR003593">
    <property type="entry name" value="AAA+_ATPase"/>
</dbReference>
<dbReference type="Gene3D" id="1.10.8.60">
    <property type="match status" value="1"/>
</dbReference>
<evidence type="ECO:0000313" key="7">
    <source>
        <dbReference type="EMBL" id="PWU94294.1"/>
    </source>
</evidence>
<evidence type="ECO:0000256" key="1">
    <source>
        <dbReference type="ARBA" id="ARBA00009771"/>
    </source>
</evidence>
<dbReference type="SUPFAM" id="SSF52540">
    <property type="entry name" value="P-loop containing nucleoside triphosphate hydrolases"/>
    <property type="match status" value="1"/>
</dbReference>
<dbReference type="InterPro" id="IPR003959">
    <property type="entry name" value="ATPase_AAA_core"/>
</dbReference>
<keyword evidence="7" id="KW-0378">Hydrolase</keyword>
<dbReference type="VEuPathDB" id="TriTrypDB:TcBrA4_0109290"/>
<dbReference type="GO" id="GO:0051603">
    <property type="term" value="P:proteolysis involved in protein catabolic process"/>
    <property type="evidence" value="ECO:0007669"/>
    <property type="project" value="TreeGrafter"/>
</dbReference>
<dbReference type="InterPro" id="IPR027417">
    <property type="entry name" value="P-loop_NTPase"/>
</dbReference>
<dbReference type="Proteomes" id="UP000246121">
    <property type="component" value="Unassembled WGS sequence"/>
</dbReference>
<comment type="caution">
    <text evidence="7">The sequence shown here is derived from an EMBL/GenBank/DDBJ whole genome shotgun (WGS) entry which is preliminary data.</text>
</comment>
<dbReference type="VEuPathDB" id="TriTrypDB:C3747_74g75"/>
<dbReference type="VEuPathDB" id="TriTrypDB:TcCLB.509023.110"/>
<dbReference type="PANTHER" id="PTHR48102:SF2">
    <property type="entry name" value="ATP-DEPENDENT PROTEASE ATPASE SUBUNIT HSLU2"/>
    <property type="match status" value="1"/>
</dbReference>
<dbReference type="VEuPathDB" id="TriTrypDB:TcCLB.511127.110"/>
<keyword evidence="2" id="KW-0547">Nucleotide-binding</keyword>
<dbReference type="EMBL" id="PRFA01000027">
    <property type="protein sequence ID" value="PWU94294.1"/>
    <property type="molecule type" value="Genomic_DNA"/>
</dbReference>
<keyword evidence="7" id="KW-0645">Protease</keyword>
<dbReference type="Pfam" id="PF10431">
    <property type="entry name" value="ClpB_D2-small"/>
    <property type="match status" value="1"/>
</dbReference>